<dbReference type="InterPro" id="IPR027417">
    <property type="entry name" value="P-loop_NTPase"/>
</dbReference>
<dbReference type="OrthoDB" id="4367066at2759"/>
<evidence type="ECO:0000259" key="4">
    <source>
        <dbReference type="Pfam" id="PF24883"/>
    </source>
</evidence>
<evidence type="ECO:0000259" key="3">
    <source>
        <dbReference type="Pfam" id="PF17100"/>
    </source>
</evidence>
<dbReference type="InterPro" id="IPR055530">
    <property type="entry name" value="DUF7104"/>
</dbReference>
<feature type="region of interest" description="Disordered" evidence="2">
    <location>
        <begin position="1"/>
        <end position="56"/>
    </location>
</feature>
<feature type="compositionally biased region" description="Basic residues" evidence="2">
    <location>
        <begin position="7"/>
        <end position="16"/>
    </location>
</feature>
<dbReference type="SMART" id="SM00248">
    <property type="entry name" value="ANK"/>
    <property type="match status" value="5"/>
</dbReference>
<dbReference type="PANTHER" id="PTHR10039">
    <property type="entry name" value="AMELOGENIN"/>
    <property type="match status" value="1"/>
</dbReference>
<dbReference type="InterPro" id="IPR056884">
    <property type="entry name" value="NPHP3-like_N"/>
</dbReference>
<proteinExistence type="predicted"/>
<dbReference type="STRING" id="303698.A0A1V6SZ25"/>
<dbReference type="Pfam" id="PF24883">
    <property type="entry name" value="NPHP3_N"/>
    <property type="match status" value="1"/>
</dbReference>
<feature type="compositionally biased region" description="Polar residues" evidence="2">
    <location>
        <begin position="20"/>
        <end position="55"/>
    </location>
</feature>
<organism evidence="5 6">
    <name type="scientific">Penicillium steckii</name>
    <dbReference type="NCBI Taxonomy" id="303698"/>
    <lineage>
        <taxon>Eukaryota</taxon>
        <taxon>Fungi</taxon>
        <taxon>Dikarya</taxon>
        <taxon>Ascomycota</taxon>
        <taxon>Pezizomycotina</taxon>
        <taxon>Eurotiomycetes</taxon>
        <taxon>Eurotiomycetidae</taxon>
        <taxon>Eurotiales</taxon>
        <taxon>Aspergillaceae</taxon>
        <taxon>Penicillium</taxon>
    </lineage>
</organism>
<evidence type="ECO:0000313" key="6">
    <source>
        <dbReference type="Proteomes" id="UP000191285"/>
    </source>
</evidence>
<reference evidence="6" key="1">
    <citation type="journal article" date="2017" name="Nat. Microbiol.">
        <title>Global analysis of biosynthetic gene clusters reveals vast potential of secondary metabolite production in Penicillium species.</title>
        <authorList>
            <person name="Nielsen J.C."/>
            <person name="Grijseels S."/>
            <person name="Prigent S."/>
            <person name="Ji B."/>
            <person name="Dainat J."/>
            <person name="Nielsen K.F."/>
            <person name="Frisvad J.C."/>
            <person name="Workman M."/>
            <person name="Nielsen J."/>
        </authorList>
    </citation>
    <scope>NUCLEOTIDE SEQUENCE [LARGE SCALE GENOMIC DNA]</scope>
    <source>
        <strain evidence="6">IBT 24891</strain>
    </source>
</reference>
<comment type="caution">
    <text evidence="5">The sequence shown here is derived from an EMBL/GenBank/DDBJ whole genome shotgun (WGS) entry which is preliminary data.</text>
</comment>
<dbReference type="Pfam" id="PF23397">
    <property type="entry name" value="DUF7104"/>
    <property type="match status" value="4"/>
</dbReference>
<evidence type="ECO:0008006" key="7">
    <source>
        <dbReference type="Google" id="ProtNLM"/>
    </source>
</evidence>
<protein>
    <recommendedName>
        <fullName evidence="7">NACHT domain-containing protein</fullName>
    </recommendedName>
</protein>
<keyword evidence="1" id="KW-0677">Repeat</keyword>
<evidence type="ECO:0000313" key="5">
    <source>
        <dbReference type="EMBL" id="OQE19034.1"/>
    </source>
</evidence>
<dbReference type="Pfam" id="PF17100">
    <property type="entry name" value="NACHT_N"/>
    <property type="match status" value="1"/>
</dbReference>
<dbReference type="InterPro" id="IPR036770">
    <property type="entry name" value="Ankyrin_rpt-contain_sf"/>
</dbReference>
<evidence type="ECO:0000256" key="2">
    <source>
        <dbReference type="SAM" id="MobiDB-lite"/>
    </source>
</evidence>
<keyword evidence="6" id="KW-1185">Reference proteome</keyword>
<evidence type="ECO:0000256" key="1">
    <source>
        <dbReference type="ARBA" id="ARBA00022737"/>
    </source>
</evidence>
<dbReference type="Proteomes" id="UP000191285">
    <property type="component" value="Unassembled WGS sequence"/>
</dbReference>
<dbReference type="EMBL" id="MLKD01000016">
    <property type="protein sequence ID" value="OQE19034.1"/>
    <property type="molecule type" value="Genomic_DNA"/>
</dbReference>
<dbReference type="Gene3D" id="1.25.40.20">
    <property type="entry name" value="Ankyrin repeat-containing domain"/>
    <property type="match status" value="2"/>
</dbReference>
<name>A0A1V6SZ25_9EURO</name>
<feature type="domain" description="Nephrocystin 3-like N-terminal" evidence="4">
    <location>
        <begin position="326"/>
        <end position="493"/>
    </location>
</feature>
<dbReference type="InterPro" id="IPR031359">
    <property type="entry name" value="NACHT_N"/>
</dbReference>
<dbReference type="InterPro" id="IPR002110">
    <property type="entry name" value="Ankyrin_rpt"/>
</dbReference>
<feature type="domain" description="NWD NACHT-NTPase N-terminal" evidence="3">
    <location>
        <begin position="83"/>
        <end position="236"/>
    </location>
</feature>
<gene>
    <name evidence="5" type="ORF">PENSTE_c016G01255</name>
</gene>
<dbReference type="PANTHER" id="PTHR10039:SF16">
    <property type="entry name" value="GPI INOSITOL-DEACYLASE"/>
    <property type="match status" value="1"/>
</dbReference>
<dbReference type="SUPFAM" id="SSF52540">
    <property type="entry name" value="P-loop containing nucleoside triphosphate hydrolases"/>
    <property type="match status" value="1"/>
</dbReference>
<dbReference type="Gene3D" id="3.40.50.300">
    <property type="entry name" value="P-loop containing nucleotide triphosphate hydrolases"/>
    <property type="match status" value="1"/>
</dbReference>
<sequence length="1499" mass="170801">MLERFRSKFKRKSRGRWKNDSVSVSSTNEDNAPATTEPNNDATSTRDSNTPSSERNLWEVAGERLEEKRRIALDLDNASPVAESIDDVIKTTEEKYREYQEGGLKIRKRGGGQINIRDSATNIISYTLQAKDLVKALTSFDSTGYASSAWSVVSIGLTLIQNDIERRDDIFEASEYLADRLAYYAIFENTYRKKEVESDQGLEDALVELYIAVLEYAAEVKKAVQESAAARVLKSITALIEQPLKDLKGAIGEKEVALKSFAVLTADLECRKQAESILSGIDEAVGKLKMIQSQTRSLQDQQILGWLSTFSYSDAQNNTQRNRASNTGDWFLNSPEYIEWKSTPGRVLWAYGAVGCGKSVLCSTIIQDIEELCGSDPSKKFAYWYFQFSNDETQKVYNMTRSILRQLMPRTLPVSLVRLWEDQSHRGSRPPQKTFAEILDIILEESQDESFLIFDALDECPAIEHDGRSSLLEFIECLSAKHSSKLHILATSRPEPDIRSRFEQFTSVDLELGLGGDVENFVRDRISHGRLSRWDESAKERALKKLLDLKERRFRWADLQIKRLQESKNESEFIEALETIPATLEDTYRDILERLPPNDREAARTMLIWLSFSLEPLTLKTVAEVVSYKFPDDVVKTCTTSLVTVNISGETVRLAHFSVKEFFVCNETQISWYQFSVSFGHLAIANKAIDSLLETTEVLTKATAEQRPLLIYSAEYWDKHLAELGETYTDDDDLHQKVYCLFTQRDIYFNWMRLADFTRQYVWRQSYEELPTPLSSATRRGLESIVKRLIFESTDPQSTIEAENRFGNALFSAAYNGHLNILELLIKTVDNIPRGVIPTMLASMKVTKVNSNKLPIVLDLLWDKGCLHDLSRTSKKLIDQKIAESAATNRQCGLLLFSYFLDRKEKIVLKITEQLLKVVMRRGFCDEQFINLLLDKGNSDLNLTPTRMKHLAVSIGRKGGMSILDEWLDYIELDEEFIKEMTWGRVEVMELLLQKRGNEVRITQNVLIEATKEADDPQMISLLLERRDSGTTIDKDVFLAAAQRHRKGSEEVMQILLDECGSDLVIDDEILQAIARNEYEGLGMMKLLLSRQQEGFKVTEQTFNLAAEHNNLEMLELLVNNSNDSELPITDKTLIAVADNIHGESLIEYLFDLKGYDLPVSEDSLISIASVEFLRANEVLSFLLEKWTEIPVTDQLLEATCVYPTALNLLLDRRHDSLPIQNMIQGAVANYFYGGIVLKILLDLQLVEIDEWLIETVAGNSYTLEVIYNRNPHFLVTPKIVTAALRNVDSIRILLDRQRDQILITEDDMKAVLMGPDSYSVIRLLLRRLGPRKLPVTEDTLILAVRENSISCLKLFLEHCHDVNLAEVWQTIWHDPGVDMFVLADAAGIILQYTTFDISEKMLDRLPAEYRDGKYNSLSYPFDDFIRSCLRLRIAFPTTESALELIIGRSSLNTIDIFLDDHPDIQITEKHIDAGKNNSREDMDKDALLSLLNSKMSPS</sequence>
<dbReference type="SUPFAM" id="SSF48403">
    <property type="entry name" value="Ankyrin repeat"/>
    <property type="match status" value="1"/>
</dbReference>
<accession>A0A1V6SZ25</accession>